<dbReference type="Proteomes" id="UP000770717">
    <property type="component" value="Unassembled WGS sequence"/>
</dbReference>
<evidence type="ECO:0000313" key="3">
    <source>
        <dbReference type="Proteomes" id="UP000770717"/>
    </source>
</evidence>
<accession>A0A8J6KHS5</accession>
<evidence type="ECO:0008006" key="4">
    <source>
        <dbReference type="Google" id="ProtNLM"/>
    </source>
</evidence>
<dbReference type="EMBL" id="WNTK01000001">
    <property type="protein sequence ID" value="KAG9492050.1"/>
    <property type="molecule type" value="Genomic_DNA"/>
</dbReference>
<comment type="caution">
    <text evidence="2">The sequence shown here is derived from an EMBL/GenBank/DDBJ whole genome shotgun (WGS) entry which is preliminary data.</text>
</comment>
<dbReference type="OrthoDB" id="9881749at2759"/>
<sequence>MVDAAPSLTEVEEQVAQQQQSQASEILRSKQALSQFQAELFELEAELQSVVLETKQAERKIAQEEDSIENIMQQCRTLETQNHSIYAENIKLKLEVETQREDLECTASRNNGYRKRIADSVNGFSVAENKLPFMIELNKKRAMAQLLKKQKEEMILDLHNPNSIAVKQVQEEILYVSDQIKAIMECVNAKKKIYEEELERHSLLRKDIQVQKKRYNAILKRLHSQLNKARLNSRQHQWNIEEMEKKVSGLRQSLGIIQ</sequence>
<evidence type="ECO:0000313" key="2">
    <source>
        <dbReference type="EMBL" id="KAG9492050.1"/>
    </source>
</evidence>
<keyword evidence="3" id="KW-1185">Reference proteome</keyword>
<protein>
    <recommendedName>
        <fullName evidence="4">Coiled-coil domain-containing protein 122</fullName>
    </recommendedName>
</protein>
<gene>
    <name evidence="2" type="ORF">GDO78_000529</name>
</gene>
<feature type="coiled-coil region" evidence="1">
    <location>
        <begin position="212"/>
        <end position="246"/>
    </location>
</feature>
<organism evidence="2 3">
    <name type="scientific">Eleutherodactylus coqui</name>
    <name type="common">Puerto Rican coqui</name>
    <dbReference type="NCBI Taxonomy" id="57060"/>
    <lineage>
        <taxon>Eukaryota</taxon>
        <taxon>Metazoa</taxon>
        <taxon>Chordata</taxon>
        <taxon>Craniata</taxon>
        <taxon>Vertebrata</taxon>
        <taxon>Euteleostomi</taxon>
        <taxon>Amphibia</taxon>
        <taxon>Batrachia</taxon>
        <taxon>Anura</taxon>
        <taxon>Neobatrachia</taxon>
        <taxon>Hyloidea</taxon>
        <taxon>Eleutherodactylidae</taxon>
        <taxon>Eleutherodactylinae</taxon>
        <taxon>Eleutherodactylus</taxon>
        <taxon>Eleutherodactylus</taxon>
    </lineage>
</organism>
<name>A0A8J6KHS5_ELECQ</name>
<keyword evidence="1" id="KW-0175">Coiled coil</keyword>
<proteinExistence type="predicted"/>
<evidence type="ECO:0000256" key="1">
    <source>
        <dbReference type="SAM" id="Coils"/>
    </source>
</evidence>
<dbReference type="AlphaFoldDB" id="A0A8J6KHS5"/>
<feature type="coiled-coil region" evidence="1">
    <location>
        <begin position="26"/>
        <end position="81"/>
    </location>
</feature>
<reference evidence="2" key="1">
    <citation type="thesis" date="2020" institute="ProQuest LLC" country="789 East Eisenhower Parkway, Ann Arbor, MI, USA">
        <title>Comparative Genomics and Chromosome Evolution.</title>
        <authorList>
            <person name="Mudd A.B."/>
        </authorList>
    </citation>
    <scope>NUCLEOTIDE SEQUENCE</scope>
    <source>
        <strain evidence="2">HN-11 Male</strain>
        <tissue evidence="2">Kidney and liver</tissue>
    </source>
</reference>